<dbReference type="PATRIC" id="fig|284040.3.peg.8175"/>
<organism evidence="2 3">
    <name type="scientific">Streptomyces variegatus</name>
    <dbReference type="NCBI Taxonomy" id="284040"/>
    <lineage>
        <taxon>Bacteria</taxon>
        <taxon>Bacillati</taxon>
        <taxon>Actinomycetota</taxon>
        <taxon>Actinomycetes</taxon>
        <taxon>Kitasatosporales</taxon>
        <taxon>Streptomycetaceae</taxon>
        <taxon>Streptomyces</taxon>
    </lineage>
</organism>
<evidence type="ECO:0000313" key="2">
    <source>
        <dbReference type="EMBL" id="KJK38554.1"/>
    </source>
</evidence>
<evidence type="ECO:0008006" key="4">
    <source>
        <dbReference type="Google" id="ProtNLM"/>
    </source>
</evidence>
<reference evidence="3" key="1">
    <citation type="submission" date="2015-02" db="EMBL/GenBank/DDBJ databases">
        <authorList>
            <person name="Ju K.-S."/>
            <person name="Doroghazi J.R."/>
            <person name="Metcalf W."/>
        </authorList>
    </citation>
    <scope>NUCLEOTIDE SEQUENCE [LARGE SCALE GENOMIC DNA]</scope>
    <source>
        <strain evidence="3">NRRL B-16380</strain>
    </source>
</reference>
<proteinExistence type="predicted"/>
<name>A0A0M2GSY0_9ACTN</name>
<dbReference type="EMBL" id="JYJH01000010">
    <property type="protein sequence ID" value="KJK38554.1"/>
    <property type="molecule type" value="Genomic_DNA"/>
</dbReference>
<keyword evidence="1" id="KW-0472">Membrane</keyword>
<evidence type="ECO:0000313" key="3">
    <source>
        <dbReference type="Proteomes" id="UP000034786"/>
    </source>
</evidence>
<evidence type="ECO:0000256" key="1">
    <source>
        <dbReference type="SAM" id="Phobius"/>
    </source>
</evidence>
<dbReference type="RefSeq" id="WP_031134083.1">
    <property type="nucleotide sequence ID" value="NZ_JYJH01000010.1"/>
</dbReference>
<protein>
    <recommendedName>
        <fullName evidence="4">DUF3040 domain-containing protein</fullName>
    </recommendedName>
</protein>
<sequence length="106" mass="12072">MSIGRLPENEQRILDEMERALRRDRRLARRLRTHRVSRRPDPARILARLASYRPRGMTVAVLLAVSAGLMVAGIVTSEPGVIWAFAALWPLTMFAAFRLLCRWCGS</sequence>
<feature type="transmembrane region" description="Helical" evidence="1">
    <location>
        <begin position="81"/>
        <end position="101"/>
    </location>
</feature>
<dbReference type="Proteomes" id="UP000034786">
    <property type="component" value="Unassembled WGS sequence"/>
</dbReference>
<keyword evidence="3" id="KW-1185">Reference proteome</keyword>
<accession>A0A0M2GSY0</accession>
<dbReference type="AlphaFoldDB" id="A0A0M2GSY0"/>
<dbReference type="STRING" id="284040.UK15_15835"/>
<feature type="transmembrane region" description="Helical" evidence="1">
    <location>
        <begin position="56"/>
        <end position="75"/>
    </location>
</feature>
<keyword evidence="1" id="KW-0812">Transmembrane</keyword>
<comment type="caution">
    <text evidence="2">The sequence shown here is derived from an EMBL/GenBank/DDBJ whole genome shotgun (WGS) entry which is preliminary data.</text>
</comment>
<keyword evidence="1" id="KW-1133">Transmembrane helix</keyword>
<gene>
    <name evidence="2" type="ORF">UK15_15835</name>
</gene>